<evidence type="ECO:0000313" key="2">
    <source>
        <dbReference type="Proteomes" id="UP000499080"/>
    </source>
</evidence>
<accession>A0A4Y2HWV2</accession>
<evidence type="ECO:0000313" key="1">
    <source>
        <dbReference type="EMBL" id="GBM69860.1"/>
    </source>
</evidence>
<reference evidence="1 2" key="1">
    <citation type="journal article" date="2019" name="Sci. Rep.">
        <title>Orb-weaving spider Araneus ventricosus genome elucidates the spidroin gene catalogue.</title>
        <authorList>
            <person name="Kono N."/>
            <person name="Nakamura H."/>
            <person name="Ohtoshi R."/>
            <person name="Moran D.A.P."/>
            <person name="Shinohara A."/>
            <person name="Yoshida Y."/>
            <person name="Fujiwara M."/>
            <person name="Mori M."/>
            <person name="Tomita M."/>
            <person name="Arakawa K."/>
        </authorList>
    </citation>
    <scope>NUCLEOTIDE SEQUENCE [LARGE SCALE GENOMIC DNA]</scope>
</reference>
<gene>
    <name evidence="1" type="ORF">AVEN_203828_1</name>
</gene>
<comment type="caution">
    <text evidence="1">The sequence shown here is derived from an EMBL/GenBank/DDBJ whole genome shotgun (WGS) entry which is preliminary data.</text>
</comment>
<sequence length="89" mass="10284">MVFVLKFNSQRQPPSLSCSNGPHHRKNSFHSKVQTMDFLSLAEFFEYVRFFLLQSNLSRCRKSEHFEAPDTSVDVSLKSGLYRGDPDVL</sequence>
<keyword evidence="2" id="KW-1185">Reference proteome</keyword>
<organism evidence="1 2">
    <name type="scientific">Araneus ventricosus</name>
    <name type="common">Orbweaver spider</name>
    <name type="synonym">Epeira ventricosa</name>
    <dbReference type="NCBI Taxonomy" id="182803"/>
    <lineage>
        <taxon>Eukaryota</taxon>
        <taxon>Metazoa</taxon>
        <taxon>Ecdysozoa</taxon>
        <taxon>Arthropoda</taxon>
        <taxon>Chelicerata</taxon>
        <taxon>Arachnida</taxon>
        <taxon>Araneae</taxon>
        <taxon>Araneomorphae</taxon>
        <taxon>Entelegynae</taxon>
        <taxon>Araneoidea</taxon>
        <taxon>Araneidae</taxon>
        <taxon>Araneus</taxon>
    </lineage>
</organism>
<dbReference type="EMBL" id="BGPR01002217">
    <property type="protein sequence ID" value="GBM69860.1"/>
    <property type="molecule type" value="Genomic_DNA"/>
</dbReference>
<dbReference type="AlphaFoldDB" id="A0A4Y2HWV2"/>
<dbReference type="Proteomes" id="UP000499080">
    <property type="component" value="Unassembled WGS sequence"/>
</dbReference>
<protein>
    <submittedName>
        <fullName evidence="1">Uncharacterized protein</fullName>
    </submittedName>
</protein>
<proteinExistence type="predicted"/>
<name>A0A4Y2HWV2_ARAVE</name>